<feature type="domain" description="Solute-binding protein family 5" evidence="3">
    <location>
        <begin position="115"/>
        <end position="487"/>
    </location>
</feature>
<dbReference type="CDD" id="cd08501">
    <property type="entry name" value="PBP2_Lpqw"/>
    <property type="match status" value="1"/>
</dbReference>
<evidence type="ECO:0000256" key="1">
    <source>
        <dbReference type="SAM" id="MobiDB-lite"/>
    </source>
</evidence>
<name>A0ABN3EFP8_9ACTN</name>
<evidence type="ECO:0000256" key="2">
    <source>
        <dbReference type="SAM" id="SignalP"/>
    </source>
</evidence>
<proteinExistence type="predicted"/>
<feature type="compositionally biased region" description="Low complexity" evidence="1">
    <location>
        <begin position="28"/>
        <end position="43"/>
    </location>
</feature>
<dbReference type="PANTHER" id="PTHR30290">
    <property type="entry name" value="PERIPLASMIC BINDING COMPONENT OF ABC TRANSPORTER"/>
    <property type="match status" value="1"/>
</dbReference>
<evidence type="ECO:0000313" key="4">
    <source>
        <dbReference type="EMBL" id="GAA2257240.1"/>
    </source>
</evidence>
<dbReference type="InterPro" id="IPR000914">
    <property type="entry name" value="SBP_5_dom"/>
</dbReference>
<keyword evidence="2" id="KW-0732">Signal</keyword>
<evidence type="ECO:0000259" key="3">
    <source>
        <dbReference type="Pfam" id="PF00496"/>
    </source>
</evidence>
<dbReference type="Gene3D" id="3.10.105.10">
    <property type="entry name" value="Dipeptide-binding Protein, Domain 3"/>
    <property type="match status" value="1"/>
</dbReference>
<dbReference type="RefSeq" id="WP_344638394.1">
    <property type="nucleotide sequence ID" value="NZ_BAAATR010000021.1"/>
</dbReference>
<dbReference type="Pfam" id="PF00496">
    <property type="entry name" value="SBP_bac_5"/>
    <property type="match status" value="1"/>
</dbReference>
<dbReference type="Gene3D" id="3.90.76.10">
    <property type="entry name" value="Dipeptide-binding Protein, Domain 1"/>
    <property type="match status" value="1"/>
</dbReference>
<accession>A0ABN3EFP8</accession>
<dbReference type="SUPFAM" id="SSF53850">
    <property type="entry name" value="Periplasmic binding protein-like II"/>
    <property type="match status" value="1"/>
</dbReference>
<feature type="region of interest" description="Disordered" evidence="1">
    <location>
        <begin position="28"/>
        <end position="51"/>
    </location>
</feature>
<organism evidence="4 5">
    <name type="scientific">Kitasatospora cystarginea</name>
    <dbReference type="NCBI Taxonomy" id="58350"/>
    <lineage>
        <taxon>Bacteria</taxon>
        <taxon>Bacillati</taxon>
        <taxon>Actinomycetota</taxon>
        <taxon>Actinomycetes</taxon>
        <taxon>Kitasatosporales</taxon>
        <taxon>Streptomycetaceae</taxon>
        <taxon>Kitasatospora</taxon>
    </lineage>
</organism>
<dbReference type="InterPro" id="IPR030678">
    <property type="entry name" value="Peptide/Ni-bd"/>
</dbReference>
<comment type="caution">
    <text evidence="4">The sequence shown here is derived from an EMBL/GenBank/DDBJ whole genome shotgun (WGS) entry which is preliminary data.</text>
</comment>
<protein>
    <submittedName>
        <fullName evidence="4">ABC transporter family substrate-binding protein</fullName>
    </submittedName>
</protein>
<dbReference type="PROSITE" id="PS51257">
    <property type="entry name" value="PROKAR_LIPOPROTEIN"/>
    <property type="match status" value="1"/>
</dbReference>
<dbReference type="InterPro" id="IPR039424">
    <property type="entry name" value="SBP_5"/>
</dbReference>
<gene>
    <name evidence="4" type="ORF">GCM10010430_46360</name>
</gene>
<dbReference type="PIRSF" id="PIRSF002741">
    <property type="entry name" value="MppA"/>
    <property type="match status" value="1"/>
</dbReference>
<reference evidence="4 5" key="1">
    <citation type="journal article" date="2019" name="Int. J. Syst. Evol. Microbiol.">
        <title>The Global Catalogue of Microorganisms (GCM) 10K type strain sequencing project: providing services to taxonomists for standard genome sequencing and annotation.</title>
        <authorList>
            <consortium name="The Broad Institute Genomics Platform"/>
            <consortium name="The Broad Institute Genome Sequencing Center for Infectious Disease"/>
            <person name="Wu L."/>
            <person name="Ma J."/>
        </authorList>
    </citation>
    <scope>NUCLEOTIDE SEQUENCE [LARGE SCALE GENOMIC DNA]</scope>
    <source>
        <strain evidence="4 5">JCM 7356</strain>
    </source>
</reference>
<dbReference type="PANTHER" id="PTHR30290:SF65">
    <property type="entry name" value="MONOACYL PHOSPHATIDYLINOSITOL TETRAMANNOSIDE-BINDING PROTEIN LPQW-RELATED"/>
    <property type="match status" value="1"/>
</dbReference>
<feature type="signal peptide" evidence="2">
    <location>
        <begin position="1"/>
        <end position="23"/>
    </location>
</feature>
<keyword evidence="5" id="KW-1185">Reference proteome</keyword>
<evidence type="ECO:0000313" key="5">
    <source>
        <dbReference type="Proteomes" id="UP001500305"/>
    </source>
</evidence>
<dbReference type="EMBL" id="BAAATR010000021">
    <property type="protein sequence ID" value="GAA2257240.1"/>
    <property type="molecule type" value="Genomic_DNA"/>
</dbReference>
<feature type="chain" id="PRO_5045272100" evidence="2">
    <location>
        <begin position="24"/>
        <end position="566"/>
    </location>
</feature>
<dbReference type="Proteomes" id="UP001500305">
    <property type="component" value="Unassembled WGS sequence"/>
</dbReference>
<dbReference type="Gene3D" id="3.40.190.10">
    <property type="entry name" value="Periplasmic binding protein-like II"/>
    <property type="match status" value="1"/>
</dbReference>
<sequence>MKPNRIPVALVATIAAASLSLTACSSSKSDDSAAPAASSAPKPTQTAMNAKDRSALKQGGTLNWAIDQMSSQWSPLEADGNESSTIDVAKALFPTFWRSDAGGTQTPNKAYLVDAKSEVKDGKQVVTWTLNPKAKWSDGTPITWEDIQANWQSQNGTNKDYKVSSTSGFDQVESVVKGVDDYQAIMTFKAPYADWQGMFNSVANAPLLPAKYISTPDLFNTAFVNKIPATAGPFKLDKIDQTAKTVTVVADPDYTGDKPLLEKIVYKAMDTNTMPQAFANGEIDFFNNGPDAAGLKQIQGTADGEARIAGGPDFRHVMLNGKSPMLTDPTVRQAIFQAIDRDTIAKSDLNGLNWPPAAMNNHFLVPTQNGYKDNSGGLSKFDPETAKKTLDAAGWKMDGDVRKKDGKELALKLVIPAGVTTATNESSMITQMLQQVGIKVTTFTAPSDEFFDKYVYKYDFDMTVFALLGNPFAASSMMPQYKQGGGANYSQVGSDALDKALDGAVAAPDTAGELAGLDKADAEEWKVAGLLPLYQRPAIYGVKKSIANLGSPGLSDYIFENIGFTK</sequence>